<dbReference type="AlphaFoldDB" id="A0A1H7H1T1"/>
<evidence type="ECO:0000313" key="2">
    <source>
        <dbReference type="EMBL" id="SEK44249.1"/>
    </source>
</evidence>
<gene>
    <name evidence="2" type="ORF">SAMN05444515_10241</name>
</gene>
<name>A0A1H7H1T1_9GAMM</name>
<dbReference type="InterPro" id="IPR019401">
    <property type="entry name" value="Znf_CHCC"/>
</dbReference>
<dbReference type="EMBL" id="FOAA01000002">
    <property type="protein sequence ID" value="SEK44249.1"/>
    <property type="molecule type" value="Genomic_DNA"/>
</dbReference>
<sequence length="72" mass="8192">MPNPQTALHQDQYQVANQQTAIRVTRKDLPLHCPMPGTALWASHPRVFLPIEDSKDGRILCPYCSTEFTLED</sequence>
<dbReference type="RefSeq" id="WP_090250654.1">
    <property type="nucleotide sequence ID" value="NZ_FOAA01000002.1"/>
</dbReference>
<dbReference type="STRING" id="1396821.SAMN05444515_10241"/>
<keyword evidence="3" id="KW-1185">Reference proteome</keyword>
<dbReference type="Pfam" id="PF10276">
    <property type="entry name" value="zf-CHCC"/>
    <property type="match status" value="1"/>
</dbReference>
<dbReference type="Gene3D" id="2.60.260.40">
    <property type="entry name" value="q5lls5 like domains"/>
    <property type="match status" value="1"/>
</dbReference>
<feature type="domain" description="Zinc finger CHCC-type" evidence="1">
    <location>
        <begin position="40"/>
        <end position="68"/>
    </location>
</feature>
<evidence type="ECO:0000313" key="3">
    <source>
        <dbReference type="Proteomes" id="UP000199256"/>
    </source>
</evidence>
<proteinExistence type="predicted"/>
<organism evidence="2 3">
    <name type="scientific">Ectothiorhodospira marina</name>
    <dbReference type="NCBI Taxonomy" id="1396821"/>
    <lineage>
        <taxon>Bacteria</taxon>
        <taxon>Pseudomonadati</taxon>
        <taxon>Pseudomonadota</taxon>
        <taxon>Gammaproteobacteria</taxon>
        <taxon>Chromatiales</taxon>
        <taxon>Ectothiorhodospiraceae</taxon>
        <taxon>Ectothiorhodospira</taxon>
    </lineage>
</organism>
<reference evidence="3" key="1">
    <citation type="submission" date="2016-10" db="EMBL/GenBank/DDBJ databases">
        <authorList>
            <person name="Varghese N."/>
            <person name="Submissions S."/>
        </authorList>
    </citation>
    <scope>NUCLEOTIDE SEQUENCE [LARGE SCALE GENOMIC DNA]</scope>
    <source>
        <strain evidence="3">DSM 241</strain>
    </source>
</reference>
<accession>A0A1H7H1T1</accession>
<dbReference type="Proteomes" id="UP000199256">
    <property type="component" value="Unassembled WGS sequence"/>
</dbReference>
<evidence type="ECO:0000259" key="1">
    <source>
        <dbReference type="Pfam" id="PF10276"/>
    </source>
</evidence>
<dbReference type="OrthoDB" id="9806844at2"/>
<protein>
    <submittedName>
        <fullName evidence="2">Uncharacterized conserved protein, contains Zn-finger domain</fullName>
    </submittedName>
</protein>